<gene>
    <name evidence="2" type="ORF">K2173_023024</name>
</gene>
<protein>
    <submittedName>
        <fullName evidence="2">Uncharacterized protein</fullName>
    </submittedName>
</protein>
<accession>A0AAV8T822</accession>
<feature type="compositionally biased region" description="Low complexity" evidence="1">
    <location>
        <begin position="23"/>
        <end position="32"/>
    </location>
</feature>
<organism evidence="2 3">
    <name type="scientific">Erythroxylum novogranatense</name>
    <dbReference type="NCBI Taxonomy" id="1862640"/>
    <lineage>
        <taxon>Eukaryota</taxon>
        <taxon>Viridiplantae</taxon>
        <taxon>Streptophyta</taxon>
        <taxon>Embryophyta</taxon>
        <taxon>Tracheophyta</taxon>
        <taxon>Spermatophyta</taxon>
        <taxon>Magnoliopsida</taxon>
        <taxon>eudicotyledons</taxon>
        <taxon>Gunneridae</taxon>
        <taxon>Pentapetalae</taxon>
        <taxon>rosids</taxon>
        <taxon>fabids</taxon>
        <taxon>Malpighiales</taxon>
        <taxon>Erythroxylaceae</taxon>
        <taxon>Erythroxylum</taxon>
    </lineage>
</organism>
<dbReference type="Proteomes" id="UP001159364">
    <property type="component" value="Linkage Group LG06"/>
</dbReference>
<keyword evidence="3" id="KW-1185">Reference proteome</keyword>
<comment type="caution">
    <text evidence="2">The sequence shown here is derived from an EMBL/GenBank/DDBJ whole genome shotgun (WGS) entry which is preliminary data.</text>
</comment>
<dbReference type="EMBL" id="JAIWQS010000006">
    <property type="protein sequence ID" value="KAJ8762895.1"/>
    <property type="molecule type" value="Genomic_DNA"/>
</dbReference>
<name>A0AAV8T822_9ROSI</name>
<dbReference type="AlphaFoldDB" id="A0AAV8T822"/>
<feature type="region of interest" description="Disordered" evidence="1">
    <location>
        <begin position="129"/>
        <end position="235"/>
    </location>
</feature>
<evidence type="ECO:0000313" key="2">
    <source>
        <dbReference type="EMBL" id="KAJ8762895.1"/>
    </source>
</evidence>
<proteinExistence type="predicted"/>
<evidence type="ECO:0000256" key="1">
    <source>
        <dbReference type="SAM" id="MobiDB-lite"/>
    </source>
</evidence>
<sequence length="235" mass="24125">MCGVVGHSPTACAKKVLAAAAASPSEASTGSAQAVPSCPVEVARGPPAPEDPSGFGPWMNVQRRRPKAANGPVQDKASAVRRGEAARGSRYAVLVNDDVVTDATVSNVEGNLVGAPVGFGQKLNLFSFNGTGQTSNKVRAPKVADRPRKAPQTAKGKNILAQLPVTAERPPSMESLEGHGEASTLLEIPPSDPPDIVMDPEGKEESTGPRPNETELVAPALGEAQDDLTGSPVAV</sequence>
<evidence type="ECO:0000313" key="3">
    <source>
        <dbReference type="Proteomes" id="UP001159364"/>
    </source>
</evidence>
<feature type="region of interest" description="Disordered" evidence="1">
    <location>
        <begin position="23"/>
        <end position="59"/>
    </location>
</feature>
<reference evidence="2 3" key="1">
    <citation type="submission" date="2021-09" db="EMBL/GenBank/DDBJ databases">
        <title>Genomic insights and catalytic innovation underlie evolution of tropane alkaloids biosynthesis.</title>
        <authorList>
            <person name="Wang Y.-J."/>
            <person name="Tian T."/>
            <person name="Huang J.-P."/>
            <person name="Huang S.-X."/>
        </authorList>
    </citation>
    <scope>NUCLEOTIDE SEQUENCE [LARGE SCALE GENOMIC DNA]</scope>
    <source>
        <strain evidence="2">KIB-2018</strain>
        <tissue evidence="2">Leaf</tissue>
    </source>
</reference>